<feature type="compositionally biased region" description="Low complexity" evidence="4">
    <location>
        <begin position="339"/>
        <end position="365"/>
    </location>
</feature>
<keyword evidence="2 3" id="KW-0326">Glycosidase</keyword>
<comment type="similarity">
    <text evidence="3">Belongs to the glycosyl hydrolase 26 family.</text>
</comment>
<gene>
    <name evidence="6" type="ORF">HNR30_002745</name>
</gene>
<organism evidence="6 7">
    <name type="scientific">Nonomuraea soli</name>
    <dbReference type="NCBI Taxonomy" id="1032476"/>
    <lineage>
        <taxon>Bacteria</taxon>
        <taxon>Bacillati</taxon>
        <taxon>Actinomycetota</taxon>
        <taxon>Actinomycetes</taxon>
        <taxon>Streptosporangiales</taxon>
        <taxon>Streptosporangiaceae</taxon>
        <taxon>Nonomuraea</taxon>
    </lineage>
</organism>
<feature type="compositionally biased region" description="Low complexity" evidence="4">
    <location>
        <begin position="304"/>
        <end position="317"/>
    </location>
</feature>
<evidence type="ECO:0000256" key="4">
    <source>
        <dbReference type="SAM" id="MobiDB-lite"/>
    </source>
</evidence>
<protein>
    <recommendedName>
        <fullName evidence="5">GH26 domain-containing protein</fullName>
    </recommendedName>
</protein>
<accession>A0A7W0CHZ8</accession>
<feature type="active site" description="Nucleophile" evidence="3">
    <location>
        <position position="236"/>
    </location>
</feature>
<keyword evidence="7" id="KW-1185">Reference proteome</keyword>
<evidence type="ECO:0000259" key="5">
    <source>
        <dbReference type="PROSITE" id="PS51764"/>
    </source>
</evidence>
<sequence length="549" mass="58793">MKPVNLTPEPALGVFTGSDARGTARLPGFERWLGREVTVGRTYIPGETWAAFLGPDFILRPWTRWRAAKPGRILAINVPMVAPNEGRLSDAAVSVLLNAGAGGAFDLTFKHLARRLVTDNAGDSIIVLGWEMNGTTYSSRCGPDPTAWKAYWRRIVTVMRSVPGQKFRFDFTANRGRDAIPWTDCYPGDDVVDIIGLDHYDQPPFKSFQDYIAQPYGLQHHAQFAAAHGKPMSFPEWGLFRFGDRPDYVRQMLDWIDRHNVVYHSLSDYCPHGVWQCPSNPRSSADFRAAVQRMIPSLPPEVTPDPTSSLTASATPSQSVLSPEPSLSATAVPSADASVTPPATATPELETPTPTVTPTLASASPVRSPDPETSEDVKETIEAIVPKPSKRPTTATPSEPSLAVPSTSVPSTSETSVPSPSVPSPRVPRPSASTAALASERERPSKALPSQAVPSLTVPSVVVPTVPSPIVPSVVPPSIVAPHSGVALPPSITSVATAPSSVFGWIAAIWQNLLSFVVATNTTVQAPVTPEPIPGLAPQPFSVGRQMEE</sequence>
<dbReference type="InterPro" id="IPR022790">
    <property type="entry name" value="GH26_dom"/>
</dbReference>
<name>A0A7W0CHZ8_9ACTN</name>
<keyword evidence="1 3" id="KW-0378">Hydrolase</keyword>
<feature type="domain" description="GH26" evidence="5">
    <location>
        <begin position="1"/>
        <end position="293"/>
    </location>
</feature>
<evidence type="ECO:0000313" key="7">
    <source>
        <dbReference type="Proteomes" id="UP000530928"/>
    </source>
</evidence>
<evidence type="ECO:0000313" key="6">
    <source>
        <dbReference type="EMBL" id="MBA2891404.1"/>
    </source>
</evidence>
<feature type="compositionally biased region" description="Low complexity" evidence="4">
    <location>
        <begin position="400"/>
        <end position="419"/>
    </location>
</feature>
<evidence type="ECO:0000256" key="1">
    <source>
        <dbReference type="ARBA" id="ARBA00022801"/>
    </source>
</evidence>
<dbReference type="SUPFAM" id="SSF51445">
    <property type="entry name" value="(Trans)glycosidases"/>
    <property type="match status" value="1"/>
</dbReference>
<dbReference type="Pfam" id="PF02156">
    <property type="entry name" value="Glyco_hydro_26"/>
    <property type="match status" value="1"/>
</dbReference>
<feature type="compositionally biased region" description="Polar residues" evidence="4">
    <location>
        <begin position="318"/>
        <end position="331"/>
    </location>
</feature>
<dbReference type="InterPro" id="IPR017853">
    <property type="entry name" value="GH"/>
</dbReference>
<dbReference type="AlphaFoldDB" id="A0A7W0CHZ8"/>
<dbReference type="EMBL" id="JACDUR010000003">
    <property type="protein sequence ID" value="MBA2891404.1"/>
    <property type="molecule type" value="Genomic_DNA"/>
</dbReference>
<evidence type="ECO:0000256" key="3">
    <source>
        <dbReference type="PROSITE-ProRule" id="PRU01100"/>
    </source>
</evidence>
<dbReference type="RefSeq" id="WP_312894392.1">
    <property type="nucleotide sequence ID" value="NZ_BAABAM010000002.1"/>
</dbReference>
<proteinExistence type="inferred from homology"/>
<feature type="active site" description="Proton donor" evidence="3">
    <location>
        <position position="131"/>
    </location>
</feature>
<dbReference type="Gene3D" id="3.20.20.80">
    <property type="entry name" value="Glycosidases"/>
    <property type="match status" value="1"/>
</dbReference>
<dbReference type="PROSITE" id="PS51764">
    <property type="entry name" value="GH26"/>
    <property type="match status" value="1"/>
</dbReference>
<feature type="region of interest" description="Disordered" evidence="4">
    <location>
        <begin position="297"/>
        <end position="452"/>
    </location>
</feature>
<dbReference type="GO" id="GO:0004553">
    <property type="term" value="F:hydrolase activity, hydrolyzing O-glycosyl compounds"/>
    <property type="evidence" value="ECO:0007669"/>
    <property type="project" value="InterPro"/>
</dbReference>
<reference evidence="6 7" key="1">
    <citation type="submission" date="2020-07" db="EMBL/GenBank/DDBJ databases">
        <title>Genomic Encyclopedia of Type Strains, Phase IV (KMG-IV): sequencing the most valuable type-strain genomes for metagenomic binning, comparative biology and taxonomic classification.</title>
        <authorList>
            <person name="Goeker M."/>
        </authorList>
    </citation>
    <scope>NUCLEOTIDE SEQUENCE [LARGE SCALE GENOMIC DNA]</scope>
    <source>
        <strain evidence="6 7">DSM 45533</strain>
    </source>
</reference>
<comment type="caution">
    <text evidence="6">The sequence shown here is derived from an EMBL/GenBank/DDBJ whole genome shotgun (WGS) entry which is preliminary data.</text>
</comment>
<dbReference type="Proteomes" id="UP000530928">
    <property type="component" value="Unassembled WGS sequence"/>
</dbReference>
<evidence type="ECO:0000256" key="2">
    <source>
        <dbReference type="ARBA" id="ARBA00023295"/>
    </source>
</evidence>